<keyword evidence="4" id="KW-0256">Endoplasmic reticulum</keyword>
<evidence type="ECO:0000313" key="13">
    <source>
        <dbReference type="Proteomes" id="UP001231518"/>
    </source>
</evidence>
<dbReference type="Pfam" id="PF02889">
    <property type="entry name" value="Sec63"/>
    <property type="match status" value="1"/>
</dbReference>
<evidence type="ECO:0000256" key="2">
    <source>
        <dbReference type="ARBA" id="ARBA00022448"/>
    </source>
</evidence>
<dbReference type="CDD" id="cd06257">
    <property type="entry name" value="DnaJ"/>
    <property type="match status" value="1"/>
</dbReference>
<evidence type="ECO:0000256" key="5">
    <source>
        <dbReference type="ARBA" id="ARBA00022927"/>
    </source>
</evidence>
<organism evidence="12 13">
    <name type="scientific">Mythimna separata</name>
    <name type="common">Oriental armyworm</name>
    <name type="synonym">Pseudaletia separata</name>
    <dbReference type="NCBI Taxonomy" id="271217"/>
    <lineage>
        <taxon>Eukaryota</taxon>
        <taxon>Metazoa</taxon>
        <taxon>Ecdysozoa</taxon>
        <taxon>Arthropoda</taxon>
        <taxon>Hexapoda</taxon>
        <taxon>Insecta</taxon>
        <taxon>Pterygota</taxon>
        <taxon>Neoptera</taxon>
        <taxon>Endopterygota</taxon>
        <taxon>Lepidoptera</taxon>
        <taxon>Glossata</taxon>
        <taxon>Ditrysia</taxon>
        <taxon>Noctuoidea</taxon>
        <taxon>Noctuidae</taxon>
        <taxon>Noctuinae</taxon>
        <taxon>Hadenini</taxon>
        <taxon>Mythimna</taxon>
    </lineage>
</organism>
<evidence type="ECO:0000256" key="3">
    <source>
        <dbReference type="ARBA" id="ARBA00022692"/>
    </source>
</evidence>
<dbReference type="AlphaFoldDB" id="A0AAD7YZ45"/>
<gene>
    <name evidence="12" type="ORF">PYW07_015235</name>
</gene>
<keyword evidence="13" id="KW-1185">Reference proteome</keyword>
<comment type="caution">
    <text evidence="12">The sequence shown here is derived from an EMBL/GenBank/DDBJ whole genome shotgun (WGS) entry which is preliminary data.</text>
</comment>
<feature type="region of interest" description="Disordered" evidence="9">
    <location>
        <begin position="720"/>
        <end position="758"/>
    </location>
</feature>
<keyword evidence="5" id="KW-0653">Protein transport</keyword>
<proteinExistence type="predicted"/>
<dbReference type="PANTHER" id="PTHR24075:SF0">
    <property type="entry name" value="TRANSLOCATION PROTEIN SEC63 HOMOLOG"/>
    <property type="match status" value="1"/>
</dbReference>
<accession>A0AAD7YZ45</accession>
<evidence type="ECO:0000259" key="11">
    <source>
        <dbReference type="PROSITE" id="PS50076"/>
    </source>
</evidence>
<evidence type="ECO:0000256" key="8">
    <source>
        <dbReference type="ARBA" id="ARBA00023186"/>
    </source>
</evidence>
<reference evidence="12" key="1">
    <citation type="submission" date="2023-03" db="EMBL/GenBank/DDBJ databases">
        <title>Chromosome-level genomes of two armyworms, Mythimna separata and Mythimna loreyi, provide insights into the biosynthesis and reception of sex pheromones.</title>
        <authorList>
            <person name="Zhao H."/>
        </authorList>
    </citation>
    <scope>NUCLEOTIDE SEQUENCE</scope>
    <source>
        <strain evidence="12">BeijingLab</strain>
        <tissue evidence="12">Pupa</tissue>
    </source>
</reference>
<dbReference type="GO" id="GO:0006620">
    <property type="term" value="P:post-translational protein targeting to endoplasmic reticulum membrane"/>
    <property type="evidence" value="ECO:0007669"/>
    <property type="project" value="TreeGrafter"/>
</dbReference>
<dbReference type="PROSITE" id="PS50076">
    <property type="entry name" value="DNAJ_2"/>
    <property type="match status" value="1"/>
</dbReference>
<feature type="compositionally biased region" description="Basic and acidic residues" evidence="9">
    <location>
        <begin position="591"/>
        <end position="608"/>
    </location>
</feature>
<keyword evidence="2" id="KW-0813">Transport</keyword>
<dbReference type="InterPro" id="IPR035892">
    <property type="entry name" value="C2_domain_sf"/>
</dbReference>
<feature type="transmembrane region" description="Helical" evidence="10">
    <location>
        <begin position="15"/>
        <end position="35"/>
    </location>
</feature>
<evidence type="ECO:0000256" key="10">
    <source>
        <dbReference type="SAM" id="Phobius"/>
    </source>
</evidence>
<keyword evidence="8" id="KW-0143">Chaperone</keyword>
<name>A0AAD7YZ45_MYTSE</name>
<sequence>MGGQKFEYDESGSTFFYFVLSFLALILVPATFYYWPRKRKEDPAKRAELCQCPNCVNKQIIIEQSQPYKGVKNFFIKLAIISGWVLLGFLAYKVSQFDYEMSNFDPYDILGLPPGATQAEIKKSYRKQSLILHPDKETGDEKAFMRLTKAYQALTDDEARRNWEKYGNPDGPGAMSFGIALPSWIVEKENSVWVLGLYALVFMVALPTAVGTWWYRSIRFSGEQVLLDTTQMYFYFCHKTPSMPLKRALMILAASCEFDKRHNSEIIERVTDNEEVPSLLRELPNLGEKNKEQPLCRPYSIKARALLHAHLSRMRLPPETLECDRRYIVSRCPDLIVEMVNCVNQLIALAYARRIPRLPTIETIENCMKLSPMIVQGLWEYKSPLLQLPYINEDHLKYFTNRKKHIKSLLQLAQLPGEERRQVLRFLNDKQYDDLMKVLGNMPYIHFQVNTEVIDDENSTVVTAGAIVTVTVFLRRTNMRELFGDTTIKEKEIKDKEDDEAAVGENGEKAENDKDKKETFKRPVWMKQAKKHPQSKKSKKPVAAKPAAKPAAPAPPATPPPAANDTKKTKEPKKPKDEEGEDSEVGSSDESGSHSDASEDESRDKSSAAEDDDDQWEKFQKRLQKRERLEGRSKSSHPVHCPYYPQEKQEYWWCYICDRKSHTLLTAPAHVTALVDTHELQLRFTAPRWPGLYTLACCLRSDSYIGMDQQQDMKLDVKEAAAVPAEHPQWDLSDSDTDNNDQGANESEFTTDDEVEEE</sequence>
<keyword evidence="7 10" id="KW-0472">Membrane</keyword>
<evidence type="ECO:0000256" key="1">
    <source>
        <dbReference type="ARBA" id="ARBA00004477"/>
    </source>
</evidence>
<feature type="compositionally biased region" description="Basic residues" evidence="9">
    <location>
        <begin position="528"/>
        <end position="542"/>
    </location>
</feature>
<feature type="compositionally biased region" description="Basic and acidic residues" evidence="9">
    <location>
        <begin position="506"/>
        <end position="521"/>
    </location>
</feature>
<dbReference type="GO" id="GO:0008320">
    <property type="term" value="F:protein transmembrane transporter activity"/>
    <property type="evidence" value="ECO:0007669"/>
    <property type="project" value="TreeGrafter"/>
</dbReference>
<feature type="domain" description="J" evidence="11">
    <location>
        <begin position="105"/>
        <end position="167"/>
    </location>
</feature>
<evidence type="ECO:0000313" key="12">
    <source>
        <dbReference type="EMBL" id="KAJ8732636.1"/>
    </source>
</evidence>
<feature type="transmembrane region" description="Helical" evidence="10">
    <location>
        <begin position="192"/>
        <end position="215"/>
    </location>
</feature>
<dbReference type="SUPFAM" id="SSF81296">
    <property type="entry name" value="E set domains"/>
    <property type="match status" value="1"/>
</dbReference>
<dbReference type="InterPro" id="IPR001623">
    <property type="entry name" value="DnaJ_domain"/>
</dbReference>
<dbReference type="FunFam" id="1.10.287.110:FF:000063">
    <property type="entry name" value="Translocation protein SEC63"/>
    <property type="match status" value="1"/>
</dbReference>
<dbReference type="PANTHER" id="PTHR24075">
    <property type="entry name" value="SEC63 DOMAIN-CONTAINING"/>
    <property type="match status" value="1"/>
</dbReference>
<dbReference type="SMART" id="SM00271">
    <property type="entry name" value="DnaJ"/>
    <property type="match status" value="1"/>
</dbReference>
<dbReference type="SMART" id="SM00973">
    <property type="entry name" value="Sec63"/>
    <property type="match status" value="1"/>
</dbReference>
<feature type="region of interest" description="Disordered" evidence="9">
    <location>
        <begin position="496"/>
        <end position="616"/>
    </location>
</feature>
<feature type="transmembrane region" description="Helical" evidence="10">
    <location>
        <begin position="74"/>
        <end position="92"/>
    </location>
</feature>
<protein>
    <recommendedName>
        <fullName evidence="11">J domain-containing protein</fullName>
    </recommendedName>
</protein>
<dbReference type="Proteomes" id="UP001231518">
    <property type="component" value="Chromosome 6"/>
</dbReference>
<evidence type="ECO:0000256" key="9">
    <source>
        <dbReference type="SAM" id="MobiDB-lite"/>
    </source>
</evidence>
<dbReference type="FunFam" id="2.60.40.150:FF:000184">
    <property type="entry name" value="Translocation protein SEC63"/>
    <property type="match status" value="1"/>
</dbReference>
<evidence type="ECO:0000256" key="4">
    <source>
        <dbReference type="ARBA" id="ARBA00022824"/>
    </source>
</evidence>
<comment type="subcellular location">
    <subcellularLocation>
        <location evidence="1">Endoplasmic reticulum membrane</location>
        <topology evidence="1">Multi-pass membrane protein</topology>
    </subcellularLocation>
</comment>
<dbReference type="PRINTS" id="PR00625">
    <property type="entry name" value="JDOMAIN"/>
</dbReference>
<evidence type="ECO:0000256" key="7">
    <source>
        <dbReference type="ARBA" id="ARBA00023136"/>
    </source>
</evidence>
<dbReference type="Gene3D" id="2.60.40.150">
    <property type="entry name" value="C2 domain"/>
    <property type="match status" value="1"/>
</dbReference>
<dbReference type="GO" id="GO:0006614">
    <property type="term" value="P:SRP-dependent cotranslational protein targeting to membrane"/>
    <property type="evidence" value="ECO:0007669"/>
    <property type="project" value="TreeGrafter"/>
</dbReference>
<dbReference type="FunFam" id="1.10.3380.10:FF:000011">
    <property type="entry name" value="Translocation protein SEC63"/>
    <property type="match status" value="1"/>
</dbReference>
<dbReference type="SUPFAM" id="SSF158702">
    <property type="entry name" value="Sec63 N-terminal domain-like"/>
    <property type="match status" value="1"/>
</dbReference>
<dbReference type="InterPro" id="IPR004179">
    <property type="entry name" value="Sec63-dom"/>
</dbReference>
<keyword evidence="3 10" id="KW-0812">Transmembrane</keyword>
<dbReference type="InterPro" id="IPR014756">
    <property type="entry name" value="Ig_E-set"/>
</dbReference>
<dbReference type="Gene3D" id="1.10.150.20">
    <property type="entry name" value="5' to 3' exonuclease, C-terminal subdomain"/>
    <property type="match status" value="1"/>
</dbReference>
<evidence type="ECO:0000256" key="6">
    <source>
        <dbReference type="ARBA" id="ARBA00022989"/>
    </source>
</evidence>
<dbReference type="InterPro" id="IPR036869">
    <property type="entry name" value="J_dom_sf"/>
</dbReference>
<dbReference type="Gene3D" id="1.10.3380.10">
    <property type="entry name" value="Sec63 N-terminal domain-like domain"/>
    <property type="match status" value="1"/>
</dbReference>
<dbReference type="Gene3D" id="1.10.287.110">
    <property type="entry name" value="DnaJ domain"/>
    <property type="match status" value="1"/>
</dbReference>
<dbReference type="Pfam" id="PF00226">
    <property type="entry name" value="DnaJ"/>
    <property type="match status" value="1"/>
</dbReference>
<dbReference type="EMBL" id="JARGEI010000004">
    <property type="protein sequence ID" value="KAJ8732636.1"/>
    <property type="molecule type" value="Genomic_DNA"/>
</dbReference>
<dbReference type="GO" id="GO:0031207">
    <property type="term" value="C:Sec62/Sec63 complex"/>
    <property type="evidence" value="ECO:0007669"/>
    <property type="project" value="TreeGrafter"/>
</dbReference>
<dbReference type="SUPFAM" id="SSF46565">
    <property type="entry name" value="Chaperone J-domain"/>
    <property type="match status" value="1"/>
</dbReference>
<dbReference type="GO" id="GO:0003723">
    <property type="term" value="F:RNA binding"/>
    <property type="evidence" value="ECO:0007669"/>
    <property type="project" value="TreeGrafter"/>
</dbReference>
<feature type="compositionally biased region" description="Basic and acidic residues" evidence="9">
    <location>
        <begin position="565"/>
        <end position="577"/>
    </location>
</feature>
<feature type="compositionally biased region" description="Pro residues" evidence="9">
    <location>
        <begin position="552"/>
        <end position="562"/>
    </location>
</feature>
<feature type="compositionally biased region" description="Acidic residues" evidence="9">
    <location>
        <begin position="749"/>
        <end position="758"/>
    </location>
</feature>
<keyword evidence="6 10" id="KW-1133">Transmembrane helix</keyword>